<evidence type="ECO:0000313" key="1">
    <source>
        <dbReference type="EMBL" id="GGK28228.1"/>
    </source>
</evidence>
<organism evidence="1 2">
    <name type="scientific">Streptomyces camponoticapitis</name>
    <dbReference type="NCBI Taxonomy" id="1616125"/>
    <lineage>
        <taxon>Bacteria</taxon>
        <taxon>Bacillati</taxon>
        <taxon>Actinomycetota</taxon>
        <taxon>Actinomycetes</taxon>
        <taxon>Kitasatosporales</taxon>
        <taxon>Streptomycetaceae</taxon>
        <taxon>Streptomyces</taxon>
    </lineage>
</organism>
<name>A0ABQ2EW10_9ACTN</name>
<accession>A0ABQ2EW10</accession>
<evidence type="ECO:0000313" key="2">
    <source>
        <dbReference type="Proteomes" id="UP000660265"/>
    </source>
</evidence>
<dbReference type="Proteomes" id="UP000660265">
    <property type="component" value="Unassembled WGS sequence"/>
</dbReference>
<reference evidence="2" key="1">
    <citation type="journal article" date="2019" name="Int. J. Syst. Evol. Microbiol.">
        <title>The Global Catalogue of Microorganisms (GCM) 10K type strain sequencing project: providing services to taxonomists for standard genome sequencing and annotation.</title>
        <authorList>
            <consortium name="The Broad Institute Genomics Platform"/>
            <consortium name="The Broad Institute Genome Sequencing Center for Infectious Disease"/>
            <person name="Wu L."/>
            <person name="Ma J."/>
        </authorList>
    </citation>
    <scope>NUCLEOTIDE SEQUENCE [LARGE SCALE GENOMIC DNA]</scope>
    <source>
        <strain evidence="2">CGMCC 4.7275</strain>
    </source>
</reference>
<gene>
    <name evidence="1" type="ORF">GCM10011583_70270</name>
</gene>
<dbReference type="EMBL" id="BMMV01000036">
    <property type="protein sequence ID" value="GGK28228.1"/>
    <property type="molecule type" value="Genomic_DNA"/>
</dbReference>
<keyword evidence="2" id="KW-1185">Reference proteome</keyword>
<protein>
    <submittedName>
        <fullName evidence="1">Uncharacterized protein</fullName>
    </submittedName>
</protein>
<comment type="caution">
    <text evidence="1">The sequence shown here is derived from an EMBL/GenBank/DDBJ whole genome shotgun (WGS) entry which is preliminary data.</text>
</comment>
<sequence>MFVLAGCPVGAPAGPELDLPAVEVLLELAPLLRGRVAVLAGWSDLAAVMQMSLVVTTTTAAALPPAQYAREHSAEAGFG</sequence>
<proteinExistence type="predicted"/>